<feature type="compositionally biased region" description="Pro residues" evidence="1">
    <location>
        <begin position="193"/>
        <end position="286"/>
    </location>
</feature>
<dbReference type="RefSeq" id="XP_013398771.1">
    <property type="nucleotide sequence ID" value="XM_013543317.1"/>
</dbReference>
<reference evidence="4" key="1">
    <citation type="submission" date="2025-08" db="UniProtKB">
        <authorList>
            <consortium name="RefSeq"/>
        </authorList>
    </citation>
    <scope>IDENTIFICATION</scope>
    <source>
        <tissue evidence="4">Gonads</tissue>
    </source>
</reference>
<feature type="compositionally biased region" description="Basic residues" evidence="1">
    <location>
        <begin position="91"/>
        <end position="104"/>
    </location>
</feature>
<keyword evidence="2" id="KW-0732">Signal</keyword>
<dbReference type="InParanoid" id="A0A1S3ILK2"/>
<dbReference type="Proteomes" id="UP000085678">
    <property type="component" value="Unplaced"/>
</dbReference>
<evidence type="ECO:0000256" key="1">
    <source>
        <dbReference type="SAM" id="MobiDB-lite"/>
    </source>
</evidence>
<evidence type="ECO:0000256" key="2">
    <source>
        <dbReference type="SAM" id="SignalP"/>
    </source>
</evidence>
<proteinExistence type="predicted"/>
<feature type="chain" id="PRO_5010197119" evidence="2">
    <location>
        <begin position="22"/>
        <end position="533"/>
    </location>
</feature>
<evidence type="ECO:0000313" key="3">
    <source>
        <dbReference type="Proteomes" id="UP000085678"/>
    </source>
</evidence>
<organism evidence="3 4">
    <name type="scientific">Lingula anatina</name>
    <name type="common">Brachiopod</name>
    <name type="synonym">Lingula unguis</name>
    <dbReference type="NCBI Taxonomy" id="7574"/>
    <lineage>
        <taxon>Eukaryota</taxon>
        <taxon>Metazoa</taxon>
        <taxon>Spiralia</taxon>
        <taxon>Lophotrochozoa</taxon>
        <taxon>Brachiopoda</taxon>
        <taxon>Linguliformea</taxon>
        <taxon>Lingulata</taxon>
        <taxon>Lingulida</taxon>
        <taxon>Linguloidea</taxon>
        <taxon>Lingulidae</taxon>
        <taxon>Lingula</taxon>
    </lineage>
</organism>
<feature type="compositionally biased region" description="Low complexity" evidence="1">
    <location>
        <begin position="296"/>
        <end position="308"/>
    </location>
</feature>
<sequence>MKFPRSFSSLLAICFLSLANGKPSGDPCYSARLVGDDENRCIFYVCVHSKPYKLPCPEGVGVPAGYKGSNSPCVDTSVYCDGRGEESELRRRYHANGPVKRKPKKGEDSMPVEPDGGRGDGGEPIPVLPHDPVTAKPDVNPPADADLPFPIPQFTLENPGAPSPIIPDKPPMRYANQDSSSDPVPDLENQDVYPPPTPHKPMPPVVIDPPDPPKPPKPYVPLPDVPPAAVDPPKPPKPYVPLPDVPPAAVDPPKPPKPYVPLPDVPPAAVDPPKPPKPYVPLPDVPAEPESKETLPIKPLTKLLTSPLYPNPQQYPTPQTDHPKPTEPAQTKPEVSYPPKPEQPSTKTPAKPSPMKPVPSAPYPPIDPQPAKPHPPNSYKPPTVPTTTTTPLPTTTKPYKPSTTASNDPAPTLYAPTEEPDHAEAPGNGGDDDQDDSETIRIKVYNNTKIQGKGEELEDFYTETTCVDACYFRVDPYRCDAATLHVTDKSSGTGKCTLYFGDAACADMVPYSPGWFVYYFIDCSENGDGSRRR</sequence>
<keyword evidence="3" id="KW-1185">Reference proteome</keyword>
<accession>A0A1S3ILK2</accession>
<feature type="compositionally biased region" description="Pro residues" evidence="1">
    <location>
        <begin position="351"/>
        <end position="384"/>
    </location>
</feature>
<protein>
    <submittedName>
        <fullName evidence="4">Vegetative cell wall protein gp1 isoform X1</fullName>
    </submittedName>
</protein>
<feature type="region of interest" description="Disordered" evidence="1">
    <location>
        <begin position="90"/>
        <end position="436"/>
    </location>
</feature>
<feature type="signal peptide" evidence="2">
    <location>
        <begin position="1"/>
        <end position="21"/>
    </location>
</feature>
<name>A0A1S3ILK2_LINAN</name>
<gene>
    <name evidence="4" type="primary">LOC106165207</name>
</gene>
<evidence type="ECO:0000313" key="4">
    <source>
        <dbReference type="RefSeq" id="XP_013398771.1"/>
    </source>
</evidence>
<dbReference type="AlphaFoldDB" id="A0A1S3ILK2"/>
<feature type="compositionally biased region" description="Low complexity" evidence="1">
    <location>
        <begin position="385"/>
        <end position="404"/>
    </location>
</feature>
<dbReference type="GeneID" id="106165207"/>
<dbReference type="KEGG" id="lak:106165207"/>